<dbReference type="PANTHER" id="PTHR13021">
    <property type="entry name" value="PRE-MRNA-SPLICING FACTOR ISY1"/>
    <property type="match status" value="1"/>
</dbReference>
<proteinExistence type="inferred from homology"/>
<dbReference type="Pfam" id="PF06246">
    <property type="entry name" value="Isy1"/>
    <property type="match status" value="1"/>
</dbReference>
<evidence type="ECO:0000256" key="4">
    <source>
        <dbReference type="ARBA" id="ARBA00022728"/>
    </source>
</evidence>
<keyword evidence="5" id="KW-0508">mRNA splicing</keyword>
<dbReference type="InterPro" id="IPR037200">
    <property type="entry name" value="Isy1_sf"/>
</dbReference>
<dbReference type="SUPFAM" id="SSF140102">
    <property type="entry name" value="ISY1 domain-like"/>
    <property type="match status" value="1"/>
</dbReference>
<reference evidence="8" key="1">
    <citation type="submission" date="2021-03" db="EMBL/GenBank/DDBJ databases">
        <title>Revisited historic fungal species revealed as producer of novel bioactive compounds through whole genome sequencing and comparative genomics.</title>
        <authorList>
            <person name="Vignolle G.A."/>
            <person name="Hochenegger N."/>
            <person name="Mach R.L."/>
            <person name="Mach-Aigner A.R."/>
            <person name="Javad Rahimi M."/>
            <person name="Salim K.A."/>
            <person name="Chan C.M."/>
            <person name="Lim L.B.L."/>
            <person name="Cai F."/>
            <person name="Druzhinina I.S."/>
            <person name="U'Ren J.M."/>
            <person name="Derntl C."/>
        </authorList>
    </citation>
    <scope>NUCLEOTIDE SEQUENCE</scope>
    <source>
        <strain evidence="8">TUCIM 5799</strain>
    </source>
</reference>
<keyword evidence="4" id="KW-0747">Spliceosome</keyword>
<dbReference type="EMBL" id="JAFIMR010000023">
    <property type="protein sequence ID" value="KAI1864761.1"/>
    <property type="molecule type" value="Genomic_DNA"/>
</dbReference>
<protein>
    <recommendedName>
        <fullName evidence="10">Pre-mRNA-splicing factor ISY1</fullName>
    </recommendedName>
</protein>
<dbReference type="GO" id="GO:0005684">
    <property type="term" value="C:U2-type spliceosomal complex"/>
    <property type="evidence" value="ECO:0007669"/>
    <property type="project" value="UniProtKB-ARBA"/>
</dbReference>
<dbReference type="GO" id="GO:0071014">
    <property type="term" value="C:post-mRNA release spliceosomal complex"/>
    <property type="evidence" value="ECO:0007669"/>
    <property type="project" value="UniProtKB-ARBA"/>
</dbReference>
<comment type="similarity">
    <text evidence="3">Belongs to the ISY1 family.</text>
</comment>
<dbReference type="OrthoDB" id="1739576at2759"/>
<keyword evidence="9" id="KW-1185">Reference proteome</keyword>
<evidence type="ECO:0000256" key="2">
    <source>
        <dbReference type="ARBA" id="ARBA00004123"/>
    </source>
</evidence>
<evidence type="ECO:0000256" key="3">
    <source>
        <dbReference type="ARBA" id="ARBA00007002"/>
    </source>
</evidence>
<evidence type="ECO:0000256" key="5">
    <source>
        <dbReference type="ARBA" id="ARBA00023187"/>
    </source>
</evidence>
<evidence type="ECO:0000256" key="6">
    <source>
        <dbReference type="ARBA" id="ARBA00023242"/>
    </source>
</evidence>
<dbReference type="FunFam" id="1.10.287.660:FF:000001">
    <property type="entry name" value="pre-mRNA-splicing factor ISY1 homolog"/>
    <property type="match status" value="1"/>
</dbReference>
<organism evidence="8 9">
    <name type="scientific">Neoarthrinium moseri</name>
    <dbReference type="NCBI Taxonomy" id="1658444"/>
    <lineage>
        <taxon>Eukaryota</taxon>
        <taxon>Fungi</taxon>
        <taxon>Dikarya</taxon>
        <taxon>Ascomycota</taxon>
        <taxon>Pezizomycotina</taxon>
        <taxon>Sordariomycetes</taxon>
        <taxon>Xylariomycetidae</taxon>
        <taxon>Amphisphaeriales</taxon>
        <taxon>Apiosporaceae</taxon>
        <taxon>Neoarthrinium</taxon>
    </lineage>
</organism>
<evidence type="ECO:0000313" key="8">
    <source>
        <dbReference type="EMBL" id="KAI1864761.1"/>
    </source>
</evidence>
<gene>
    <name evidence="8" type="ORF">JX265_008485</name>
</gene>
<dbReference type="Proteomes" id="UP000829685">
    <property type="component" value="Unassembled WGS sequence"/>
</dbReference>
<keyword evidence="4" id="KW-0507">mRNA processing</keyword>
<dbReference type="InterPro" id="IPR009360">
    <property type="entry name" value="Isy1"/>
</dbReference>
<evidence type="ECO:0000256" key="1">
    <source>
        <dbReference type="ARBA" id="ARBA00003777"/>
    </source>
</evidence>
<evidence type="ECO:0008006" key="10">
    <source>
        <dbReference type="Google" id="ProtNLM"/>
    </source>
</evidence>
<dbReference type="Gene3D" id="1.10.287.660">
    <property type="entry name" value="Helix hairpin bin"/>
    <property type="match status" value="1"/>
</dbReference>
<comment type="function">
    <text evidence="1">Involved in pre-mRNA splicing.</text>
</comment>
<feature type="region of interest" description="Disordered" evidence="7">
    <location>
        <begin position="76"/>
        <end position="107"/>
    </location>
</feature>
<dbReference type="AlphaFoldDB" id="A0A9P9WIC3"/>
<dbReference type="GO" id="GO:0000974">
    <property type="term" value="C:Prp19 complex"/>
    <property type="evidence" value="ECO:0007669"/>
    <property type="project" value="UniProtKB-ARBA"/>
</dbReference>
<feature type="region of interest" description="Disordered" evidence="7">
    <location>
        <begin position="311"/>
        <end position="346"/>
    </location>
</feature>
<comment type="subcellular location">
    <subcellularLocation>
        <location evidence="2">Nucleus</location>
    </subcellularLocation>
</comment>
<name>A0A9P9WIC3_9PEZI</name>
<feature type="region of interest" description="Disordered" evidence="7">
    <location>
        <begin position="39"/>
        <end position="59"/>
    </location>
</feature>
<evidence type="ECO:0000313" key="9">
    <source>
        <dbReference type="Proteomes" id="UP000829685"/>
    </source>
</evidence>
<comment type="caution">
    <text evidence="8">The sequence shown here is derived from an EMBL/GenBank/DDBJ whole genome shotgun (WGS) entry which is preliminary data.</text>
</comment>
<accession>A0A9P9WIC3</accession>
<evidence type="ECO:0000256" key="7">
    <source>
        <dbReference type="SAM" id="MobiDB-lite"/>
    </source>
</evidence>
<dbReference type="GO" id="GO:0000350">
    <property type="term" value="P:generation of catalytic spliceosome for second transesterification step"/>
    <property type="evidence" value="ECO:0007669"/>
    <property type="project" value="InterPro"/>
</dbReference>
<sequence>MTVGAAVLPWEGRLSSSQVTRAAKVSSASATRSVIGGAFRCKPPGAPPPKALGSEGWDGGREERLNGVLELHRKLSPPIDCSAPSTSKHQSRPVESKHTAPAVLKPDLASSPPLRGFIFNMARNSEKAQSMLFRFREAQAADLGIIDAGRSRRPKIITEVESIPVCEKWRGQTLKEISRKVSRIQEPALSDYQIRDLNDEINKLMREKHMWEVQIRNLGGPNYMRGGGKVYDESGKEIPGGGKGYKYFGRARELPGVKELFEAAKQKDKPEKPLESRDDLRKAVDAKYYGYAPDEEDEFLLEYEREKEKEALEALMRQGGKGDTPKGWEPLPGDSGDGKGWDLPSLEEVQEELMDRRRKRLLDQLQ</sequence>
<keyword evidence="6" id="KW-0539">Nucleus</keyword>
<dbReference type="InterPro" id="IPR029012">
    <property type="entry name" value="Helix_hairpin_bin_sf"/>
</dbReference>